<evidence type="ECO:0000256" key="3">
    <source>
        <dbReference type="ARBA" id="ARBA00022801"/>
    </source>
</evidence>
<comment type="caution">
    <text evidence="7">The sequence shown here is derived from an EMBL/GenBank/DDBJ whole genome shotgun (WGS) entry which is preliminary data.</text>
</comment>
<feature type="compositionally biased region" description="Low complexity" evidence="5">
    <location>
        <begin position="181"/>
        <end position="200"/>
    </location>
</feature>
<dbReference type="CDD" id="cd24161">
    <property type="entry name" value="NUDIX_ADPRase_Ndx2"/>
    <property type="match status" value="1"/>
</dbReference>
<dbReference type="SUPFAM" id="SSF55811">
    <property type="entry name" value="Nudix"/>
    <property type="match status" value="1"/>
</dbReference>
<organism evidence="7 8">
    <name type="scientific">Kitasatospora terrestris</name>
    <dbReference type="NCBI Taxonomy" id="258051"/>
    <lineage>
        <taxon>Bacteria</taxon>
        <taxon>Bacillati</taxon>
        <taxon>Actinomycetota</taxon>
        <taxon>Actinomycetes</taxon>
        <taxon>Kitasatosporales</taxon>
        <taxon>Streptomycetaceae</taxon>
        <taxon>Kitasatospora</taxon>
    </lineage>
</organism>
<evidence type="ECO:0000313" key="8">
    <source>
        <dbReference type="Proteomes" id="UP001501752"/>
    </source>
</evidence>
<dbReference type="InterPro" id="IPR020084">
    <property type="entry name" value="NUDIX_hydrolase_CS"/>
</dbReference>
<evidence type="ECO:0000256" key="4">
    <source>
        <dbReference type="RuleBase" id="RU003476"/>
    </source>
</evidence>
<evidence type="ECO:0000256" key="5">
    <source>
        <dbReference type="SAM" id="MobiDB-lite"/>
    </source>
</evidence>
<dbReference type="GO" id="GO:0016787">
    <property type="term" value="F:hydrolase activity"/>
    <property type="evidence" value="ECO:0007669"/>
    <property type="project" value="UniProtKB-KW"/>
</dbReference>
<dbReference type="EMBL" id="BAABIS010000001">
    <property type="protein sequence ID" value="GAA4882145.1"/>
    <property type="molecule type" value="Genomic_DNA"/>
</dbReference>
<dbReference type="PROSITE" id="PS51462">
    <property type="entry name" value="NUDIX"/>
    <property type="match status" value="1"/>
</dbReference>
<reference evidence="8" key="1">
    <citation type="journal article" date="2019" name="Int. J. Syst. Evol. Microbiol.">
        <title>The Global Catalogue of Microorganisms (GCM) 10K type strain sequencing project: providing services to taxonomists for standard genome sequencing and annotation.</title>
        <authorList>
            <consortium name="The Broad Institute Genomics Platform"/>
            <consortium name="The Broad Institute Genome Sequencing Center for Infectious Disease"/>
            <person name="Wu L."/>
            <person name="Ma J."/>
        </authorList>
    </citation>
    <scope>NUCLEOTIDE SEQUENCE [LARGE SCALE GENOMIC DNA]</scope>
    <source>
        <strain evidence="8">JCM 13006</strain>
    </source>
</reference>
<dbReference type="InterPro" id="IPR000086">
    <property type="entry name" value="NUDIX_hydrolase_dom"/>
</dbReference>
<dbReference type="Gene3D" id="3.90.79.10">
    <property type="entry name" value="Nucleoside Triphosphate Pyrophosphohydrolase"/>
    <property type="match status" value="1"/>
</dbReference>
<dbReference type="PROSITE" id="PS00893">
    <property type="entry name" value="NUDIX_BOX"/>
    <property type="match status" value="1"/>
</dbReference>
<dbReference type="PRINTS" id="PR00502">
    <property type="entry name" value="NUDIXFAMILY"/>
</dbReference>
<protein>
    <submittedName>
        <fullName evidence="7">NUDIX hydrolase</fullName>
    </submittedName>
</protein>
<evidence type="ECO:0000313" key="7">
    <source>
        <dbReference type="EMBL" id="GAA4882145.1"/>
    </source>
</evidence>
<dbReference type="Proteomes" id="UP001501752">
    <property type="component" value="Unassembled WGS sequence"/>
</dbReference>
<name>A0ABP9EVL4_9ACTN</name>
<comment type="cofactor">
    <cofactor evidence="1">
        <name>Mg(2+)</name>
        <dbReference type="ChEBI" id="CHEBI:18420"/>
    </cofactor>
</comment>
<keyword evidence="3 4" id="KW-0378">Hydrolase</keyword>
<comment type="similarity">
    <text evidence="2 4">Belongs to the Nudix hydrolase family.</text>
</comment>
<evidence type="ECO:0000259" key="6">
    <source>
        <dbReference type="PROSITE" id="PS51462"/>
    </source>
</evidence>
<evidence type="ECO:0000256" key="2">
    <source>
        <dbReference type="ARBA" id="ARBA00005582"/>
    </source>
</evidence>
<dbReference type="RefSeq" id="WP_345701237.1">
    <property type="nucleotide sequence ID" value="NZ_BAABIS010000001.1"/>
</dbReference>
<accession>A0ABP9EVL4</accession>
<proteinExistence type="inferred from homology"/>
<evidence type="ECO:0000256" key="1">
    <source>
        <dbReference type="ARBA" id="ARBA00001946"/>
    </source>
</evidence>
<gene>
    <name evidence="7" type="ORF">GCM10023235_73320</name>
</gene>
<dbReference type="InterPro" id="IPR020476">
    <property type="entry name" value="Nudix_hydrolase"/>
</dbReference>
<dbReference type="PANTHER" id="PTHR43046:SF14">
    <property type="entry name" value="MUTT_NUDIX FAMILY PROTEIN"/>
    <property type="match status" value="1"/>
</dbReference>
<keyword evidence="8" id="KW-1185">Reference proteome</keyword>
<feature type="domain" description="Nudix hydrolase" evidence="6">
    <location>
        <begin position="42"/>
        <end position="171"/>
    </location>
</feature>
<dbReference type="Pfam" id="PF00293">
    <property type="entry name" value="NUDIX"/>
    <property type="match status" value="1"/>
</dbReference>
<dbReference type="PANTHER" id="PTHR43046">
    <property type="entry name" value="GDP-MANNOSE MANNOSYL HYDROLASE"/>
    <property type="match status" value="1"/>
</dbReference>
<sequence length="200" mass="21536">MAAEGRWRRTGREVLHTGRFLRLLRDTVEAPGAPGYAYEHVQVADAVRVVALDGQGRIVLVEDEFYLTGRRMPSLPGGGIEPGELPEAAARRELEEETGLLARHWEPLGAVHPLPGASSTVVHLFRATELHPGRRAPDDTEGELTVRECPFAEALAMALDGRITEAGSVTALLLADRRPTGRPAPTTRETTPGPGATDGQ</sequence>
<feature type="region of interest" description="Disordered" evidence="5">
    <location>
        <begin position="175"/>
        <end position="200"/>
    </location>
</feature>
<dbReference type="InterPro" id="IPR015797">
    <property type="entry name" value="NUDIX_hydrolase-like_dom_sf"/>
</dbReference>